<evidence type="ECO:0000313" key="2">
    <source>
        <dbReference type="EnsemblMetazoa" id="XP_038064777.1"/>
    </source>
</evidence>
<reference evidence="2" key="1">
    <citation type="submission" date="2022-11" db="UniProtKB">
        <authorList>
            <consortium name="EnsemblMetazoa"/>
        </authorList>
    </citation>
    <scope>IDENTIFICATION</scope>
</reference>
<sequence>MCESTTIASTGSFIYAVLDNLIQTIFQHLSATDLCHVASCCRWLRDATNQDSLWRHLCQGKGWEHYGTTTDLAKIPSYGPSEQAAGNSVAGDDIVTFQKDRIVTDDNTAGLTGTCRWKGVYMRAYHLDRNWVTNCSHFKESYIGLGKKTHRKRFHFHVDGDLLAFHDVNGAIQVYDIRKKAFQCVIPSMKYAGGINFKNGVIVISMSYHGNGVAHAFDAKTGKLLQKINGNWGGSRVSLFFDGELVITCAHTGMRENIYVWCVKDGQLQRILTMDPSSDGVRVRDIDYRDKMVAAVYDDDYIRVWNARSGECLHKLECPGEKSRVTLGESVIVGLSKKDGMAVFDISIWSRDTGACQKVIREIPWPMSFYPNADVVNNFILSRGMTDSAPDHQCSSLYVYNLRGELVTEMANHIHGMSRNGRNRVFLVDNEPFQGEVKTWKEITFNVTPNSFVRLFDVGCSEISWIDDIRMIIYDRMERRFLFHHYW</sequence>
<accession>A0A914AM08</accession>
<dbReference type="SUPFAM" id="SSF81383">
    <property type="entry name" value="F-box domain"/>
    <property type="match status" value="1"/>
</dbReference>
<dbReference type="InterPro" id="IPR001810">
    <property type="entry name" value="F-box_dom"/>
</dbReference>
<dbReference type="InterPro" id="IPR036047">
    <property type="entry name" value="F-box-like_dom_sf"/>
</dbReference>
<dbReference type="PROSITE" id="PS50181">
    <property type="entry name" value="FBOX"/>
    <property type="match status" value="1"/>
</dbReference>
<name>A0A914AM08_PATMI</name>
<dbReference type="InterPro" id="IPR015943">
    <property type="entry name" value="WD40/YVTN_repeat-like_dom_sf"/>
</dbReference>
<dbReference type="Pfam" id="PF12937">
    <property type="entry name" value="F-box-like"/>
    <property type="match status" value="1"/>
</dbReference>
<feature type="domain" description="F-box" evidence="1">
    <location>
        <begin position="11"/>
        <end position="57"/>
    </location>
</feature>
<organism evidence="2 3">
    <name type="scientific">Patiria miniata</name>
    <name type="common">Bat star</name>
    <name type="synonym">Asterina miniata</name>
    <dbReference type="NCBI Taxonomy" id="46514"/>
    <lineage>
        <taxon>Eukaryota</taxon>
        <taxon>Metazoa</taxon>
        <taxon>Echinodermata</taxon>
        <taxon>Eleutherozoa</taxon>
        <taxon>Asterozoa</taxon>
        <taxon>Asteroidea</taxon>
        <taxon>Valvatacea</taxon>
        <taxon>Valvatida</taxon>
        <taxon>Asterinidae</taxon>
        <taxon>Patiria</taxon>
    </lineage>
</organism>
<evidence type="ECO:0000259" key="1">
    <source>
        <dbReference type="PROSITE" id="PS50181"/>
    </source>
</evidence>
<dbReference type="Proteomes" id="UP000887568">
    <property type="component" value="Unplaced"/>
</dbReference>
<evidence type="ECO:0000313" key="3">
    <source>
        <dbReference type="Proteomes" id="UP000887568"/>
    </source>
</evidence>
<dbReference type="InterPro" id="IPR011047">
    <property type="entry name" value="Quinoprotein_ADH-like_sf"/>
</dbReference>
<dbReference type="RefSeq" id="XP_038064777.1">
    <property type="nucleotide sequence ID" value="XM_038208849.1"/>
</dbReference>
<protein>
    <recommendedName>
        <fullName evidence="1">F-box domain-containing protein</fullName>
    </recommendedName>
</protein>
<dbReference type="GeneID" id="119735147"/>
<dbReference type="AlphaFoldDB" id="A0A914AM08"/>
<dbReference type="Gene3D" id="2.130.10.10">
    <property type="entry name" value="YVTN repeat-like/Quinoprotein amine dehydrogenase"/>
    <property type="match status" value="1"/>
</dbReference>
<keyword evidence="3" id="KW-1185">Reference proteome</keyword>
<dbReference type="EnsemblMetazoa" id="XM_038208849.1">
    <property type="protein sequence ID" value="XP_038064777.1"/>
    <property type="gene ID" value="LOC119735147"/>
</dbReference>
<dbReference type="SUPFAM" id="SSF50998">
    <property type="entry name" value="Quinoprotein alcohol dehydrogenase-like"/>
    <property type="match status" value="1"/>
</dbReference>
<dbReference type="Gene3D" id="1.20.1280.50">
    <property type="match status" value="1"/>
</dbReference>
<proteinExistence type="predicted"/>
<dbReference type="OrthoDB" id="3219396at2759"/>